<evidence type="ECO:0000313" key="3">
    <source>
        <dbReference type="Proteomes" id="UP000093962"/>
    </source>
</evidence>
<reference evidence="2 3" key="1">
    <citation type="submission" date="2016-06" db="EMBL/GenBank/DDBJ databases">
        <authorList>
            <person name="Kjaerup R.B."/>
            <person name="Dalgaard T.S."/>
            <person name="Juul-Madsen H.R."/>
        </authorList>
    </citation>
    <scope>NUCLEOTIDE SEQUENCE [LARGE SCALE GENOMIC DNA]</scope>
    <source>
        <strain evidence="2 3">1199456.5</strain>
    </source>
</reference>
<keyword evidence="1" id="KW-0472">Membrane</keyword>
<comment type="caution">
    <text evidence="2">The sequence shown here is derived from an EMBL/GenBank/DDBJ whole genome shotgun (WGS) entry which is preliminary data.</text>
</comment>
<protein>
    <submittedName>
        <fullName evidence="2">Uncharacterized protein</fullName>
    </submittedName>
</protein>
<sequence length="393" mass="42158">MAVRPSRSARYLATGTGIAVWAAGIVWLAVALHPVDHYLVSYYLADYRFGFIRRGLAGELFGPGDDAAFFGRAGAARWAITALYLSALAAVAGAIVRTGRSERRIMLALLVPVLPFGVPFAVFSARPDLLGAAAVVALALGVGARPALSCAAYGLFTAVLAFMHDAIPLEFALGAVLAIYALARGLTAARRRRYAALAVLPGLAVAGLITAFTRRGVADRLCATTPHRPMRMMASFHDFQNFARTGRLPTRDFHDWACRSYLNTYQHSVLDEIHTVAARGAGQMVTSLTVGLIGLVACLAAVQFVAGVPIRDFLGEFRDRRAGAVLALALYLPIFVTAFDWIRWMLLIAFNVTVVFLLYVRGRPELDRPPPSRAAFVAIVCAFAALPLGLAPG</sequence>
<dbReference type="Proteomes" id="UP000093962">
    <property type="component" value="Unassembled WGS sequence"/>
</dbReference>
<gene>
    <name evidence="2" type="ORF">A5642_28340</name>
</gene>
<feature type="transmembrane region" description="Helical" evidence="1">
    <location>
        <begin position="155"/>
        <end position="182"/>
    </location>
</feature>
<feature type="transmembrane region" description="Helical" evidence="1">
    <location>
        <begin position="75"/>
        <end position="96"/>
    </location>
</feature>
<evidence type="ECO:0000256" key="1">
    <source>
        <dbReference type="SAM" id="Phobius"/>
    </source>
</evidence>
<dbReference type="EMBL" id="LZSF01000233">
    <property type="protein sequence ID" value="OBA81679.1"/>
    <property type="molecule type" value="Genomic_DNA"/>
</dbReference>
<feature type="transmembrane region" description="Helical" evidence="1">
    <location>
        <begin position="322"/>
        <end position="339"/>
    </location>
</feature>
<feature type="transmembrane region" description="Helical" evidence="1">
    <location>
        <begin position="288"/>
        <end position="310"/>
    </location>
</feature>
<feature type="transmembrane region" description="Helical" evidence="1">
    <location>
        <begin position="105"/>
        <end position="123"/>
    </location>
</feature>
<keyword evidence="1" id="KW-0812">Transmembrane</keyword>
<evidence type="ECO:0000313" key="2">
    <source>
        <dbReference type="EMBL" id="OBA81679.1"/>
    </source>
</evidence>
<organism evidence="2 3">
    <name type="scientific">Mycolicibacterium mucogenicum</name>
    <name type="common">Mycobacterium mucogenicum</name>
    <dbReference type="NCBI Taxonomy" id="56689"/>
    <lineage>
        <taxon>Bacteria</taxon>
        <taxon>Bacillati</taxon>
        <taxon>Actinomycetota</taxon>
        <taxon>Actinomycetes</taxon>
        <taxon>Mycobacteriales</taxon>
        <taxon>Mycobacteriaceae</taxon>
        <taxon>Mycolicibacterium</taxon>
    </lineage>
</organism>
<keyword evidence="1" id="KW-1133">Transmembrane helix</keyword>
<feature type="transmembrane region" description="Helical" evidence="1">
    <location>
        <begin position="344"/>
        <end position="362"/>
    </location>
</feature>
<accession>A0A1A0M872</accession>
<feature type="transmembrane region" description="Helical" evidence="1">
    <location>
        <begin position="194"/>
        <end position="212"/>
    </location>
</feature>
<feature type="transmembrane region" description="Helical" evidence="1">
    <location>
        <begin position="374"/>
        <end position="391"/>
    </location>
</feature>
<name>A0A1A0M872_MYCMU</name>
<feature type="transmembrane region" description="Helical" evidence="1">
    <location>
        <begin position="12"/>
        <end position="32"/>
    </location>
</feature>
<proteinExistence type="predicted"/>
<dbReference type="AlphaFoldDB" id="A0A1A0M872"/>